<dbReference type="Gene3D" id="3.30.70.100">
    <property type="match status" value="1"/>
</dbReference>
<organism evidence="2 3">
    <name type="scientific">Pseudomonas chlororaphis subsp. aureofaciens</name>
    <dbReference type="NCBI Taxonomy" id="587851"/>
    <lineage>
        <taxon>Bacteria</taxon>
        <taxon>Pseudomonadati</taxon>
        <taxon>Pseudomonadota</taxon>
        <taxon>Gammaproteobacteria</taxon>
        <taxon>Pseudomonadales</taxon>
        <taxon>Pseudomonadaceae</taxon>
        <taxon>Pseudomonas</taxon>
    </lineage>
</organism>
<dbReference type="Pfam" id="PF07110">
    <property type="entry name" value="EthD"/>
    <property type="match status" value="1"/>
</dbReference>
<dbReference type="NCBIfam" id="TIGR02118">
    <property type="entry name" value="EthD family reductase"/>
    <property type="match status" value="1"/>
</dbReference>
<dbReference type="PANTHER" id="PTHR40260:SF2">
    <property type="entry name" value="BLR8190 PROTEIN"/>
    <property type="match status" value="1"/>
</dbReference>
<dbReference type="EMBL" id="CP027750">
    <property type="protein sequence ID" value="AZE29932.1"/>
    <property type="molecule type" value="Genomic_DNA"/>
</dbReference>
<dbReference type="SUPFAM" id="SSF54909">
    <property type="entry name" value="Dimeric alpha+beta barrel"/>
    <property type="match status" value="1"/>
</dbReference>
<proteinExistence type="predicted"/>
<evidence type="ECO:0000313" key="2">
    <source>
        <dbReference type="EMBL" id="AZE29932.1"/>
    </source>
</evidence>
<dbReference type="Proteomes" id="UP000280455">
    <property type="component" value="Chromosome"/>
</dbReference>
<feature type="domain" description="EthD" evidence="1">
    <location>
        <begin position="18"/>
        <end position="88"/>
    </location>
</feature>
<evidence type="ECO:0000313" key="3">
    <source>
        <dbReference type="Proteomes" id="UP000280455"/>
    </source>
</evidence>
<dbReference type="InterPro" id="IPR009799">
    <property type="entry name" value="EthD_dom"/>
</dbReference>
<reference evidence="2 3" key="1">
    <citation type="submission" date="2018-03" db="EMBL/GenBank/DDBJ databases">
        <title>Diversity of phytobeneficial traits revealed by whole-genome analysis of worldwide-isolated phenazine-producing Pseudomonas spp.</title>
        <authorList>
            <person name="Biessy A."/>
            <person name="Novinscak A."/>
            <person name="Blom J."/>
            <person name="Leger G."/>
            <person name="Thomashow L.S."/>
            <person name="Cazorla F.M."/>
            <person name="Josic D."/>
            <person name="Filion M."/>
        </authorList>
    </citation>
    <scope>NUCLEOTIDE SEQUENCE [LARGE SCALE GENOMIC DNA]</scope>
    <source>
        <strain evidence="2 3">ChPhzS24</strain>
    </source>
</reference>
<dbReference type="RefSeq" id="WP_009049058.1">
    <property type="nucleotide sequence ID" value="NZ_CP027719.1"/>
</dbReference>
<gene>
    <name evidence="2" type="ORF">C4K07_3147</name>
</gene>
<dbReference type="PANTHER" id="PTHR40260">
    <property type="entry name" value="BLR8190 PROTEIN"/>
    <property type="match status" value="1"/>
</dbReference>
<accession>A0AAD0ZET9</accession>
<protein>
    <recommendedName>
        <fullName evidence="1">EthD domain-containing protein</fullName>
    </recommendedName>
</protein>
<evidence type="ECO:0000259" key="1">
    <source>
        <dbReference type="Pfam" id="PF07110"/>
    </source>
</evidence>
<name>A0AAD0ZET9_9PSED</name>
<dbReference type="AlphaFoldDB" id="A0AAD0ZET9"/>
<sequence length="99" mass="10700">MATLIVSYPAAKGGRFDRDYYLATHLPLARAAWSEFGLQSAEVLFPATGPTPLVAMVILRFREQADINAALSSPGTARVIGDVANFTDITPTIFRADDE</sequence>
<dbReference type="GO" id="GO:0016491">
    <property type="term" value="F:oxidoreductase activity"/>
    <property type="evidence" value="ECO:0007669"/>
    <property type="project" value="InterPro"/>
</dbReference>
<dbReference type="InterPro" id="IPR011008">
    <property type="entry name" value="Dimeric_a/b-barrel"/>
</dbReference>